<proteinExistence type="inferred from homology"/>
<keyword evidence="13" id="KW-1185">Reference proteome</keyword>
<comment type="caution">
    <text evidence="12">The sequence shown here is derived from an EMBL/GenBank/DDBJ whole genome shotgun (WGS) entry which is preliminary data.</text>
</comment>
<feature type="transmembrane region" description="Helical" evidence="10">
    <location>
        <begin position="684"/>
        <end position="707"/>
    </location>
</feature>
<dbReference type="PIRSF" id="PIRSF002450">
    <property type="entry name" value="K+_transpter_TRK"/>
    <property type="match status" value="1"/>
</dbReference>
<dbReference type="OrthoDB" id="9999863at2759"/>
<feature type="transmembrane region" description="Helical" evidence="10">
    <location>
        <begin position="165"/>
        <end position="186"/>
    </location>
</feature>
<feature type="region of interest" description="Disordered" evidence="11">
    <location>
        <begin position="303"/>
        <end position="449"/>
    </location>
</feature>
<sequence length="994" mass="111892">MYIGLPRAAFAYTYVLVCLREHGEFLKGTGGINDLSPLVSGVYQPQSTALLLFHVNPHHACRRPAGALPAYFAQQLKHCLGMTSATETNTDRKSLWQKIADNLNFYRVHLLFFTFTPLIFSVIFYLSNGRYHISYIDSLFNCVSAMTVCGLATINLSSLTGFQQALLFIQMSLGNPVIVSWVMVLIRKYFFAKRFEHIVQAIAAEKAAKMVERAGKDNKPWPRRIKAFFTGKSVNVVDEELARTESPKSHGSVIRKLRPDMIRRMDDAPKLINPSGWVTEGRPPSLKQKMSFVHPRLEIKTEEPVAKSISNPAPHLPAPPAPRVRRSVSADFTTRRRGRRLSDPGHPSRPSSPVMTAKMHRFDTVAELTPTSSPNGSPKRFPRTQTVEFAPAPRRRDRVQPRGIPEHSPLTEEPQQLLSPPTEIRSIRSRRPSVGPQMSARTPSHYSGYPERRSMHRGYGGFPMPWAILKSLFGKLFPKAQQKLVRTITIPATVSITPNAVGADGDKKRVPYISFDATVGRNSTFYLLTSDQLDEIGGVEYKALNLLLWIVAVYHVLIQLISFVILAPIFSARKYADVFTEEQVRPLNSVWFSAFQVVSSYTNTGMSLVDQSMVPFQDARGAVLVMIFLILAGNTSFPIFLRFSIWIFSKVVRGNKSHLLETLQFLLDHPRRCFTHLFPSHQTWFLLTVVLGLTLIDWFFFLILDLNNPAFASIPTNIRVLDGFMQAIAVRAAGFGIVSLSSLAPAVKVLFVIMMYISVYPIAMSVRSTNVYEEQSLGVFPKDLEDDEDFVPHGSRMTVWSRYLAMHARKQLAFDMWWIALSLFVICIIEENNLTNPQFLSWFNIFNIIFELVSAYGTVGLSLGIPGQNYSLSGALHPLSKLIICLVMLRGRHRGLPNAIDRAIMLPTELEKKDEAIADARSQFSAGGAETLNNQPFRYSETMNSLHPSELRQRSRRFSRSYGDEEANFFSGNGIKSEISPDDLRAPLHDSKSQ</sequence>
<evidence type="ECO:0000256" key="10">
    <source>
        <dbReference type="PIRNR" id="PIRNR002450"/>
    </source>
</evidence>
<feature type="region of interest" description="Disordered" evidence="11">
    <location>
        <begin position="943"/>
        <end position="994"/>
    </location>
</feature>
<evidence type="ECO:0000256" key="8">
    <source>
        <dbReference type="ARBA" id="ARBA00023065"/>
    </source>
</evidence>
<dbReference type="GO" id="GO:1990573">
    <property type="term" value="P:potassium ion import across plasma membrane"/>
    <property type="evidence" value="ECO:0007669"/>
    <property type="project" value="TreeGrafter"/>
</dbReference>
<evidence type="ECO:0000256" key="6">
    <source>
        <dbReference type="ARBA" id="ARBA00022958"/>
    </source>
</evidence>
<name>A0A8S0W347_CYCAE</name>
<comment type="similarity">
    <text evidence="2 10">Belongs to the TrkH potassium transport family.</text>
</comment>
<keyword evidence="6 10" id="KW-0630">Potassium</keyword>
<accession>A0A8S0W347</accession>
<dbReference type="GO" id="GO:0140107">
    <property type="term" value="F:high-affinity potassium ion transmembrane transporter activity"/>
    <property type="evidence" value="ECO:0007669"/>
    <property type="project" value="TreeGrafter"/>
</dbReference>
<dbReference type="NCBIfam" id="TIGR00934">
    <property type="entry name" value="2a38euk"/>
    <property type="match status" value="1"/>
</dbReference>
<dbReference type="PANTHER" id="PTHR31064">
    <property type="entry name" value="POTASSIUM TRANSPORT PROTEIN DDB_G0292412-RELATED"/>
    <property type="match status" value="1"/>
</dbReference>
<protein>
    <recommendedName>
        <fullName evidence="10">Potassium transport protein</fullName>
    </recommendedName>
</protein>
<evidence type="ECO:0000256" key="5">
    <source>
        <dbReference type="ARBA" id="ARBA00022692"/>
    </source>
</evidence>
<evidence type="ECO:0000256" key="3">
    <source>
        <dbReference type="ARBA" id="ARBA00022448"/>
    </source>
</evidence>
<dbReference type="EMBL" id="CACVBS010000029">
    <property type="protein sequence ID" value="CAA7260534.1"/>
    <property type="molecule type" value="Genomic_DNA"/>
</dbReference>
<dbReference type="GO" id="GO:0005886">
    <property type="term" value="C:plasma membrane"/>
    <property type="evidence" value="ECO:0007669"/>
    <property type="project" value="InterPro"/>
</dbReference>
<feature type="compositionally biased region" description="Basic and acidic residues" evidence="11">
    <location>
        <begin position="982"/>
        <end position="994"/>
    </location>
</feature>
<evidence type="ECO:0000256" key="2">
    <source>
        <dbReference type="ARBA" id="ARBA00009137"/>
    </source>
</evidence>
<feature type="transmembrane region" description="Helical" evidence="10">
    <location>
        <begin position="105"/>
        <end position="126"/>
    </location>
</feature>
<keyword evidence="4 10" id="KW-0633">Potassium transport</keyword>
<evidence type="ECO:0000313" key="12">
    <source>
        <dbReference type="EMBL" id="CAA7260534.1"/>
    </source>
</evidence>
<keyword evidence="8 10" id="KW-0406">Ion transport</keyword>
<dbReference type="AlphaFoldDB" id="A0A8S0W347"/>
<evidence type="ECO:0000256" key="1">
    <source>
        <dbReference type="ARBA" id="ARBA00004141"/>
    </source>
</evidence>
<dbReference type="InterPro" id="IPR051143">
    <property type="entry name" value="TrkH_K-transport"/>
</dbReference>
<evidence type="ECO:0000256" key="9">
    <source>
        <dbReference type="ARBA" id="ARBA00023136"/>
    </source>
</evidence>
<keyword evidence="7 10" id="KW-1133">Transmembrane helix</keyword>
<keyword evidence="9 10" id="KW-0472">Membrane</keyword>
<feature type="transmembrane region" description="Helical" evidence="10">
    <location>
        <begin position="546"/>
        <end position="570"/>
    </location>
</feature>
<evidence type="ECO:0000256" key="11">
    <source>
        <dbReference type="SAM" id="MobiDB-lite"/>
    </source>
</evidence>
<evidence type="ECO:0000256" key="7">
    <source>
        <dbReference type="ARBA" id="ARBA00022989"/>
    </source>
</evidence>
<comment type="subcellular location">
    <subcellularLocation>
        <location evidence="1">Membrane</location>
        <topology evidence="1">Multi-pass membrane protein</topology>
    </subcellularLocation>
</comment>
<dbReference type="PANTHER" id="PTHR31064:SF30">
    <property type="entry name" value="HIGH-AFFINITY POTASSIUM TRANSPORT PROTEIN-RELATED"/>
    <property type="match status" value="1"/>
</dbReference>
<dbReference type="Proteomes" id="UP000467700">
    <property type="component" value="Unassembled WGS sequence"/>
</dbReference>
<evidence type="ECO:0000256" key="4">
    <source>
        <dbReference type="ARBA" id="ARBA00022538"/>
    </source>
</evidence>
<dbReference type="InterPro" id="IPR015958">
    <property type="entry name" value="Trk1_fungi"/>
</dbReference>
<feature type="transmembrane region" description="Helical" evidence="10">
    <location>
        <begin position="621"/>
        <end position="648"/>
    </location>
</feature>
<reference evidence="12 13" key="1">
    <citation type="submission" date="2020-01" db="EMBL/GenBank/DDBJ databases">
        <authorList>
            <person name="Gupta K D."/>
        </authorList>
    </citation>
    <scope>NUCLEOTIDE SEQUENCE [LARGE SCALE GENOMIC DNA]</scope>
</reference>
<dbReference type="InterPro" id="IPR004773">
    <property type="entry name" value="K/Na_transp_Trk1/HKT1"/>
</dbReference>
<keyword evidence="5 10" id="KW-0812">Transmembrane</keyword>
<evidence type="ECO:0000313" key="13">
    <source>
        <dbReference type="Proteomes" id="UP000467700"/>
    </source>
</evidence>
<gene>
    <name evidence="12" type="ORF">AAE3_LOCUS2688</name>
</gene>
<feature type="transmembrane region" description="Helical" evidence="10">
    <location>
        <begin position="841"/>
        <end position="864"/>
    </location>
</feature>
<feature type="transmembrane region" description="Helical" evidence="10">
    <location>
        <begin position="138"/>
        <end position="159"/>
    </location>
</feature>
<feature type="transmembrane region" description="Helical" evidence="10">
    <location>
        <begin position="812"/>
        <end position="829"/>
    </location>
</feature>
<feature type="transmembrane region" description="Helical" evidence="10">
    <location>
        <begin position="728"/>
        <end position="757"/>
    </location>
</feature>
<organism evidence="12 13">
    <name type="scientific">Cyclocybe aegerita</name>
    <name type="common">Black poplar mushroom</name>
    <name type="synonym">Agrocybe aegerita</name>
    <dbReference type="NCBI Taxonomy" id="1973307"/>
    <lineage>
        <taxon>Eukaryota</taxon>
        <taxon>Fungi</taxon>
        <taxon>Dikarya</taxon>
        <taxon>Basidiomycota</taxon>
        <taxon>Agaricomycotina</taxon>
        <taxon>Agaricomycetes</taxon>
        <taxon>Agaricomycetidae</taxon>
        <taxon>Agaricales</taxon>
        <taxon>Agaricineae</taxon>
        <taxon>Bolbitiaceae</taxon>
        <taxon>Cyclocybe</taxon>
    </lineage>
</organism>
<dbReference type="Pfam" id="PF02386">
    <property type="entry name" value="TrkH"/>
    <property type="match status" value="1"/>
</dbReference>
<keyword evidence="3 10" id="KW-0813">Transport</keyword>
<dbReference type="InterPro" id="IPR003445">
    <property type="entry name" value="Cat_transpt"/>
</dbReference>
<dbReference type="GO" id="GO:0030007">
    <property type="term" value="P:intracellular potassium ion homeostasis"/>
    <property type="evidence" value="ECO:0007669"/>
    <property type="project" value="UniProtKB-UniRule"/>
</dbReference>